<dbReference type="EMBL" id="CAKOAT010159822">
    <property type="protein sequence ID" value="CAH8348336.1"/>
    <property type="molecule type" value="Genomic_DNA"/>
</dbReference>
<comment type="caution">
    <text evidence="1">The sequence shown here is derived from an EMBL/GenBank/DDBJ whole genome shotgun (WGS) entry which is preliminary data.</text>
</comment>
<dbReference type="AlphaFoldDB" id="A0ABC8JYY9"/>
<dbReference type="Proteomes" id="UP001642260">
    <property type="component" value="Unassembled WGS sequence"/>
</dbReference>
<organism evidence="1 2">
    <name type="scientific">Eruca vesicaria subsp. sativa</name>
    <name type="common">Garden rocket</name>
    <name type="synonym">Eruca sativa</name>
    <dbReference type="NCBI Taxonomy" id="29727"/>
    <lineage>
        <taxon>Eukaryota</taxon>
        <taxon>Viridiplantae</taxon>
        <taxon>Streptophyta</taxon>
        <taxon>Embryophyta</taxon>
        <taxon>Tracheophyta</taxon>
        <taxon>Spermatophyta</taxon>
        <taxon>Magnoliopsida</taxon>
        <taxon>eudicotyledons</taxon>
        <taxon>Gunneridae</taxon>
        <taxon>Pentapetalae</taxon>
        <taxon>rosids</taxon>
        <taxon>malvids</taxon>
        <taxon>Brassicales</taxon>
        <taxon>Brassicaceae</taxon>
        <taxon>Brassiceae</taxon>
        <taxon>Eruca</taxon>
    </lineage>
</organism>
<proteinExistence type="predicted"/>
<protein>
    <submittedName>
        <fullName evidence="1">Uncharacterized protein</fullName>
    </submittedName>
</protein>
<keyword evidence="2" id="KW-1185">Reference proteome</keyword>
<gene>
    <name evidence="1" type="ORF">ERUC_LOCUS17349</name>
</gene>
<evidence type="ECO:0000313" key="2">
    <source>
        <dbReference type="Proteomes" id="UP001642260"/>
    </source>
</evidence>
<sequence>MRSARELALEDLSLNTFGNLTMVVVCFLVADDMAMAAPLVEKQQCCSVTAEAFQSLRAVLDS</sequence>
<name>A0ABC8JYY9_ERUVS</name>
<accession>A0ABC8JYY9</accession>
<evidence type="ECO:0000313" key="1">
    <source>
        <dbReference type="EMBL" id="CAH8348336.1"/>
    </source>
</evidence>
<reference evidence="1 2" key="1">
    <citation type="submission" date="2022-03" db="EMBL/GenBank/DDBJ databases">
        <authorList>
            <person name="Macdonald S."/>
            <person name="Ahmed S."/>
            <person name="Newling K."/>
        </authorList>
    </citation>
    <scope>NUCLEOTIDE SEQUENCE [LARGE SCALE GENOMIC DNA]</scope>
</reference>